<dbReference type="PANTHER" id="PTHR39515">
    <property type="entry name" value="CONSERVED PROTEIN"/>
    <property type="match status" value="1"/>
</dbReference>
<organism evidence="1 2">
    <name type="scientific">Streptomyces microflavus DSM 40593</name>
    <dbReference type="NCBI Taxonomy" id="1303692"/>
    <lineage>
        <taxon>Bacteria</taxon>
        <taxon>Bacillati</taxon>
        <taxon>Actinomycetota</taxon>
        <taxon>Actinomycetes</taxon>
        <taxon>Kitasatosporales</taxon>
        <taxon>Streptomycetaceae</taxon>
        <taxon>Streptomyces</taxon>
    </lineage>
</organism>
<accession>N0CXG6</accession>
<sequence length="99" mass="10662">MRCRNGTMTTSDLAADQRPQSMARAVGLLMEQNLVTRRAHPTGGRKSLVKLSDAGRSALEAGRGSRAGWLAQANEAELTEEEGVLLARSTALLDRPTTR</sequence>
<dbReference type="KEGG" id="sfi:SFUL_5948"/>
<gene>
    <name evidence="1" type="ORF">SFUL_5948</name>
</gene>
<dbReference type="InterPro" id="IPR052526">
    <property type="entry name" value="HTH-type_Bedaq_tolerance"/>
</dbReference>
<dbReference type="HOGENOM" id="CLU_2318879_0_0_11"/>
<name>N0CXG6_STRMI</name>
<dbReference type="SUPFAM" id="SSF46785">
    <property type="entry name" value="Winged helix' DNA-binding domain"/>
    <property type="match status" value="1"/>
</dbReference>
<dbReference type="eggNOG" id="COG1846">
    <property type="taxonomic scope" value="Bacteria"/>
</dbReference>
<protein>
    <submittedName>
        <fullName evidence="1">Regulatory protein MarR</fullName>
    </submittedName>
</protein>
<dbReference type="EMBL" id="CP005080">
    <property type="protein sequence ID" value="AGK80831.1"/>
    <property type="molecule type" value="Genomic_DNA"/>
</dbReference>
<dbReference type="PANTHER" id="PTHR39515:SF2">
    <property type="entry name" value="HTH-TYPE TRANSCRIPTIONAL REGULATOR RV0880"/>
    <property type="match status" value="1"/>
</dbReference>
<dbReference type="InterPro" id="IPR036390">
    <property type="entry name" value="WH_DNA-bd_sf"/>
</dbReference>
<dbReference type="Gene3D" id="1.10.10.10">
    <property type="entry name" value="Winged helix-like DNA-binding domain superfamily/Winged helix DNA-binding domain"/>
    <property type="match status" value="1"/>
</dbReference>
<proteinExistence type="predicted"/>
<dbReference type="Proteomes" id="UP000013304">
    <property type="component" value="Chromosome"/>
</dbReference>
<dbReference type="InterPro" id="IPR036388">
    <property type="entry name" value="WH-like_DNA-bd_sf"/>
</dbReference>
<dbReference type="AlphaFoldDB" id="N0CXG6"/>
<evidence type="ECO:0000313" key="2">
    <source>
        <dbReference type="Proteomes" id="UP000013304"/>
    </source>
</evidence>
<evidence type="ECO:0000313" key="1">
    <source>
        <dbReference type="EMBL" id="AGK80831.1"/>
    </source>
</evidence>
<dbReference type="PATRIC" id="fig|1303692.3.peg.5982"/>
<dbReference type="Gene3D" id="1.10.287.100">
    <property type="match status" value="1"/>
</dbReference>
<reference evidence="1 2" key="1">
    <citation type="submission" date="2013-04" db="EMBL/GenBank/DDBJ databases">
        <title>Complete genome sequence of Streptomyces fulvissimus.</title>
        <authorList>
            <person name="Myronovskyi M."/>
            <person name="Tokovenko B."/>
            <person name="Manderscheid N."/>
            <person name="Petzke L."/>
            <person name="Luzhetskyy A."/>
        </authorList>
    </citation>
    <scope>NUCLEOTIDE SEQUENCE [LARGE SCALE GENOMIC DNA]</scope>
    <source>
        <strain evidence="1 2">DSM 40593</strain>
    </source>
</reference>